<dbReference type="Proteomes" id="UP000785679">
    <property type="component" value="Unassembled WGS sequence"/>
</dbReference>
<gene>
    <name evidence="3" type="ORF">FGO68_gene5650</name>
</gene>
<protein>
    <submittedName>
        <fullName evidence="3">Uncharacterized protein</fullName>
    </submittedName>
</protein>
<dbReference type="PROSITE" id="PS51420">
    <property type="entry name" value="RHO"/>
    <property type="match status" value="1"/>
</dbReference>
<dbReference type="EMBL" id="RRYP01013775">
    <property type="protein sequence ID" value="TNV76337.1"/>
    <property type="molecule type" value="Genomic_DNA"/>
</dbReference>
<dbReference type="PROSITE" id="PS51419">
    <property type="entry name" value="RAB"/>
    <property type="match status" value="1"/>
</dbReference>
<evidence type="ECO:0000313" key="4">
    <source>
        <dbReference type="Proteomes" id="UP000785679"/>
    </source>
</evidence>
<dbReference type="GO" id="GO:0005525">
    <property type="term" value="F:GTP binding"/>
    <property type="evidence" value="ECO:0007669"/>
    <property type="project" value="UniProtKB-KW"/>
</dbReference>
<dbReference type="InterPro" id="IPR005225">
    <property type="entry name" value="Small_GTP-bd"/>
</dbReference>
<proteinExistence type="predicted"/>
<dbReference type="CDD" id="cd00154">
    <property type="entry name" value="Rab"/>
    <property type="match status" value="1"/>
</dbReference>
<dbReference type="InterPro" id="IPR027417">
    <property type="entry name" value="P-loop_NTPase"/>
</dbReference>
<evidence type="ECO:0000256" key="1">
    <source>
        <dbReference type="ARBA" id="ARBA00022741"/>
    </source>
</evidence>
<evidence type="ECO:0000256" key="2">
    <source>
        <dbReference type="ARBA" id="ARBA00023134"/>
    </source>
</evidence>
<dbReference type="Gene3D" id="3.40.50.300">
    <property type="entry name" value="P-loop containing nucleotide triphosphate hydrolases"/>
    <property type="match status" value="1"/>
</dbReference>
<dbReference type="GO" id="GO:0003924">
    <property type="term" value="F:GTPase activity"/>
    <property type="evidence" value="ECO:0007669"/>
    <property type="project" value="InterPro"/>
</dbReference>
<dbReference type="InterPro" id="IPR001806">
    <property type="entry name" value="Small_GTPase"/>
</dbReference>
<dbReference type="SMART" id="SM00174">
    <property type="entry name" value="RHO"/>
    <property type="match status" value="1"/>
</dbReference>
<name>A0A8J8SZ85_HALGN</name>
<organism evidence="3 4">
    <name type="scientific">Halteria grandinella</name>
    <dbReference type="NCBI Taxonomy" id="5974"/>
    <lineage>
        <taxon>Eukaryota</taxon>
        <taxon>Sar</taxon>
        <taxon>Alveolata</taxon>
        <taxon>Ciliophora</taxon>
        <taxon>Intramacronucleata</taxon>
        <taxon>Spirotrichea</taxon>
        <taxon>Stichotrichia</taxon>
        <taxon>Sporadotrichida</taxon>
        <taxon>Halteriidae</taxon>
        <taxon>Halteria</taxon>
    </lineage>
</organism>
<keyword evidence="4" id="KW-1185">Reference proteome</keyword>
<dbReference type="PROSITE" id="PS51421">
    <property type="entry name" value="RAS"/>
    <property type="match status" value="1"/>
</dbReference>
<accession>A0A8J8SZ85</accession>
<dbReference type="NCBIfam" id="TIGR00231">
    <property type="entry name" value="small_GTP"/>
    <property type="match status" value="1"/>
</dbReference>
<dbReference type="SUPFAM" id="SSF52540">
    <property type="entry name" value="P-loop containing nucleoside triphosphate hydrolases"/>
    <property type="match status" value="1"/>
</dbReference>
<sequence>MKYNAQSSNVLFQQQQDNSTFGSTPHNKRTSLFQSNITNSQNKPAEKKIVVLGNQKVGKTTLIRTFVYGDQRLSVASSTIGTERYVKDIEYDPNPIQTELLFQASMKGKVTAQQKVEIWDTTGQEKFRSICPLYYRDADAFLIVFSLTDAASFLAIDDYFLQSISQNAQSSVTIALVATHDESMTEEQANNSAESFGLNQFALLHSIEVVQVLNPGNVGQVDELFQKVAVKMGGKESNGTGARYKSVKLSKKLSTMSDSHFRKQKKQGGCCK</sequence>
<dbReference type="SMART" id="SM00173">
    <property type="entry name" value="RAS"/>
    <property type="match status" value="1"/>
</dbReference>
<reference evidence="3" key="1">
    <citation type="submission" date="2019-06" db="EMBL/GenBank/DDBJ databases">
        <authorList>
            <person name="Zheng W."/>
        </authorList>
    </citation>
    <scope>NUCLEOTIDE SEQUENCE</scope>
    <source>
        <strain evidence="3">QDHG01</strain>
    </source>
</reference>
<evidence type="ECO:0000313" key="3">
    <source>
        <dbReference type="EMBL" id="TNV76337.1"/>
    </source>
</evidence>
<keyword evidence="2" id="KW-0342">GTP-binding</keyword>
<keyword evidence="1" id="KW-0547">Nucleotide-binding</keyword>
<dbReference type="InterPro" id="IPR050227">
    <property type="entry name" value="Rab"/>
</dbReference>
<dbReference type="SMART" id="SM00175">
    <property type="entry name" value="RAB"/>
    <property type="match status" value="1"/>
</dbReference>
<dbReference type="PRINTS" id="PR00449">
    <property type="entry name" value="RASTRNSFRMNG"/>
</dbReference>
<comment type="caution">
    <text evidence="3">The sequence shown here is derived from an EMBL/GenBank/DDBJ whole genome shotgun (WGS) entry which is preliminary data.</text>
</comment>
<dbReference type="Pfam" id="PF00071">
    <property type="entry name" value="Ras"/>
    <property type="match status" value="1"/>
</dbReference>
<dbReference type="AlphaFoldDB" id="A0A8J8SZ85"/>
<dbReference type="PANTHER" id="PTHR47977">
    <property type="entry name" value="RAS-RELATED PROTEIN RAB"/>
    <property type="match status" value="1"/>
</dbReference>